<name>A0A5J4RQW2_9ZZZZ</name>
<sequence>MDTTNTTIGKQLTHPANKKESIETKPVKHERLITDEDLKNGITGEQLKEAVKKRIEAFWKK</sequence>
<dbReference type="EMBL" id="SNRY01000891">
    <property type="protein sequence ID" value="KAA6335453.1"/>
    <property type="molecule type" value="Genomic_DNA"/>
</dbReference>
<protein>
    <submittedName>
        <fullName evidence="2">Uncharacterized protein</fullName>
    </submittedName>
</protein>
<accession>A0A5J4RQW2</accession>
<feature type="compositionally biased region" description="Polar residues" evidence="1">
    <location>
        <begin position="1"/>
        <end position="10"/>
    </location>
</feature>
<reference evidence="2" key="1">
    <citation type="submission" date="2019-03" db="EMBL/GenBank/DDBJ databases">
        <title>Single cell metagenomics reveals metabolic interactions within the superorganism composed of flagellate Streblomastix strix and complex community of Bacteroidetes bacteria on its surface.</title>
        <authorList>
            <person name="Treitli S.C."/>
            <person name="Kolisko M."/>
            <person name="Husnik F."/>
            <person name="Keeling P."/>
            <person name="Hampl V."/>
        </authorList>
    </citation>
    <scope>NUCLEOTIDE SEQUENCE</scope>
    <source>
        <strain evidence="2">STM</strain>
    </source>
</reference>
<gene>
    <name evidence="2" type="ORF">EZS27_016312</name>
</gene>
<evidence type="ECO:0000256" key="1">
    <source>
        <dbReference type="SAM" id="MobiDB-lite"/>
    </source>
</evidence>
<feature type="region of interest" description="Disordered" evidence="1">
    <location>
        <begin position="1"/>
        <end position="24"/>
    </location>
</feature>
<proteinExistence type="predicted"/>
<dbReference type="AlphaFoldDB" id="A0A5J4RQW2"/>
<organism evidence="2">
    <name type="scientific">termite gut metagenome</name>
    <dbReference type="NCBI Taxonomy" id="433724"/>
    <lineage>
        <taxon>unclassified sequences</taxon>
        <taxon>metagenomes</taxon>
        <taxon>organismal metagenomes</taxon>
    </lineage>
</organism>
<evidence type="ECO:0000313" key="2">
    <source>
        <dbReference type="EMBL" id="KAA6335453.1"/>
    </source>
</evidence>
<comment type="caution">
    <text evidence="2">The sequence shown here is derived from an EMBL/GenBank/DDBJ whole genome shotgun (WGS) entry which is preliminary data.</text>
</comment>